<accession>A0ABW4S128</accession>
<dbReference type="Proteomes" id="UP001597353">
    <property type="component" value="Unassembled WGS sequence"/>
</dbReference>
<name>A0ABW4S128_9RHOB</name>
<evidence type="ECO:0000313" key="3">
    <source>
        <dbReference type="Proteomes" id="UP001597353"/>
    </source>
</evidence>
<organism evidence="2 3">
    <name type="scientific">Halodurantibacterium flavum</name>
    <dbReference type="NCBI Taxonomy" id="1382802"/>
    <lineage>
        <taxon>Bacteria</taxon>
        <taxon>Pseudomonadati</taxon>
        <taxon>Pseudomonadota</taxon>
        <taxon>Alphaproteobacteria</taxon>
        <taxon>Rhodobacterales</taxon>
        <taxon>Paracoccaceae</taxon>
        <taxon>Halodurantibacterium</taxon>
    </lineage>
</organism>
<dbReference type="PANTHER" id="PTHR43767">
    <property type="entry name" value="LONG-CHAIN-FATTY-ACID--COA LIGASE"/>
    <property type="match status" value="1"/>
</dbReference>
<protein>
    <submittedName>
        <fullName evidence="2">AMP-binding protein</fullName>
    </submittedName>
</protein>
<dbReference type="Gene3D" id="3.40.50.12780">
    <property type="entry name" value="N-terminal domain of ligase-like"/>
    <property type="match status" value="1"/>
</dbReference>
<evidence type="ECO:0000313" key="2">
    <source>
        <dbReference type="EMBL" id="MFD1911311.1"/>
    </source>
</evidence>
<dbReference type="InterPro" id="IPR000873">
    <property type="entry name" value="AMP-dep_synth/lig_dom"/>
</dbReference>
<dbReference type="SUPFAM" id="SSF56801">
    <property type="entry name" value="Acetyl-CoA synthetase-like"/>
    <property type="match status" value="1"/>
</dbReference>
<dbReference type="Pfam" id="PF00501">
    <property type="entry name" value="AMP-binding"/>
    <property type="match status" value="1"/>
</dbReference>
<keyword evidence="3" id="KW-1185">Reference proteome</keyword>
<evidence type="ECO:0000259" key="1">
    <source>
        <dbReference type="Pfam" id="PF00501"/>
    </source>
</evidence>
<dbReference type="EMBL" id="JBHUGH010000002">
    <property type="protein sequence ID" value="MFD1911311.1"/>
    <property type="molecule type" value="Genomic_DNA"/>
</dbReference>
<comment type="caution">
    <text evidence="2">The sequence shown here is derived from an EMBL/GenBank/DDBJ whole genome shotgun (WGS) entry which is preliminary data.</text>
</comment>
<reference evidence="3" key="1">
    <citation type="journal article" date="2019" name="Int. J. Syst. Evol. Microbiol.">
        <title>The Global Catalogue of Microorganisms (GCM) 10K type strain sequencing project: providing services to taxonomists for standard genome sequencing and annotation.</title>
        <authorList>
            <consortium name="The Broad Institute Genomics Platform"/>
            <consortium name="The Broad Institute Genome Sequencing Center for Infectious Disease"/>
            <person name="Wu L."/>
            <person name="Ma J."/>
        </authorList>
    </citation>
    <scope>NUCLEOTIDE SEQUENCE [LARGE SCALE GENOMIC DNA]</scope>
    <source>
        <strain evidence="3">CGMCC 4.7242</strain>
    </source>
</reference>
<sequence>MADLLRDFAAAVARHPDRVALIDGRGRQTSFGALRARSEAFAAAWQRKGIRPGHRVLLAMSVDADLYAALAALWSLGATVVLPEPAMGLAGFRHAARVTRPEGFCSSGAFGLLKWVLPGLWGTMPLRPASHPGPLRDAPGREVSGEDGSVALISFTSGTGGAPKAIPRSHDFLDAQHRAVAPLLESDRADERDLVAFPVFVLINLAAGRTSVLPNWRMSRIAALPPDRLRDWIERQGVTRALIPPSLCEKLAVSGVPPQLDRVFTGGGPVFPDLVDRLRQAAPHLRLTCVYGSTEAEPIAHLDTADLRAADETAMDQGQGLLVGHPVAGILLRIEKGEIQVAGAHVNGGYLDPAQDAETKIREGGTLWHRTGDAGHLDGQGRLWLLGRVGSEVEIDGQTVHPFSVEITVRRWPGVRNCALMAEEGRAVLFIDGDAENARQWQERAASLGIGRVIRVDRMPMDRRHASKIDRKALRDWRGR</sequence>
<dbReference type="RefSeq" id="WP_390259597.1">
    <property type="nucleotide sequence ID" value="NZ_JBHUGH010000002.1"/>
</dbReference>
<dbReference type="InterPro" id="IPR042099">
    <property type="entry name" value="ANL_N_sf"/>
</dbReference>
<gene>
    <name evidence="2" type="ORF">ACFSGJ_03670</name>
</gene>
<dbReference type="PANTHER" id="PTHR43767:SF1">
    <property type="entry name" value="NONRIBOSOMAL PEPTIDE SYNTHASE PES1 (EUROFUNG)-RELATED"/>
    <property type="match status" value="1"/>
</dbReference>
<proteinExistence type="predicted"/>
<feature type="domain" description="AMP-dependent synthetase/ligase" evidence="1">
    <location>
        <begin position="8"/>
        <end position="351"/>
    </location>
</feature>
<dbReference type="InterPro" id="IPR050237">
    <property type="entry name" value="ATP-dep_AMP-bd_enzyme"/>
</dbReference>